<dbReference type="SMART" id="SM00271">
    <property type="entry name" value="DnaJ"/>
    <property type="match status" value="1"/>
</dbReference>
<dbReference type="InterPro" id="IPR008971">
    <property type="entry name" value="HSP40/DnaJ_pept-bd"/>
</dbReference>
<dbReference type="Gene3D" id="2.60.260.20">
    <property type="entry name" value="Urease metallochaperone UreE, N-terminal domain"/>
    <property type="match status" value="2"/>
</dbReference>
<dbReference type="PANTHER" id="PTHR43096:SF52">
    <property type="entry name" value="DNAJ HOMOLOG 1, MITOCHONDRIAL-RELATED"/>
    <property type="match status" value="1"/>
</dbReference>
<dbReference type="EMBL" id="JPSP01000004">
    <property type="protein sequence ID" value="KFF41582.1"/>
    <property type="molecule type" value="Genomic_DNA"/>
</dbReference>
<protein>
    <submittedName>
        <fullName evidence="3">DnaJ-class molecular chaperone with C-terminal Zn finger domain</fullName>
    </submittedName>
</protein>
<dbReference type="Pfam" id="PF01556">
    <property type="entry name" value="DnaJ_C"/>
    <property type="match status" value="1"/>
</dbReference>
<feature type="domain" description="J" evidence="2">
    <location>
        <begin position="6"/>
        <end position="71"/>
    </location>
</feature>
<dbReference type="Gene3D" id="1.10.287.110">
    <property type="entry name" value="DnaJ domain"/>
    <property type="match status" value="1"/>
</dbReference>
<dbReference type="PROSITE" id="PS00636">
    <property type="entry name" value="DNAJ_1"/>
    <property type="match status" value="1"/>
</dbReference>
<evidence type="ECO:0000313" key="3">
    <source>
        <dbReference type="EMBL" id="KFF41582.1"/>
    </source>
</evidence>
<organism evidence="3 4">
    <name type="scientific">Candidatus Atelocyanobacterium thalassa isolate SIO64986</name>
    <dbReference type="NCBI Taxonomy" id="1527444"/>
    <lineage>
        <taxon>Bacteria</taxon>
        <taxon>Bacillati</taxon>
        <taxon>Cyanobacteriota</taxon>
        <taxon>Cyanophyceae</taxon>
        <taxon>Oscillatoriophycideae</taxon>
        <taxon>Chroococcales</taxon>
        <taxon>Aphanothecaceae</taxon>
        <taxon>Candidatus Atelocyanobacterium</taxon>
        <taxon>Candidatus Atelocyanobacterium thalassae</taxon>
    </lineage>
</organism>
<dbReference type="InterPro" id="IPR018253">
    <property type="entry name" value="DnaJ_domain_CS"/>
</dbReference>
<sequence length="286" mass="32760">MQQIHNYYATLEVAKNATAEEIKASFRKLARKYHPDVNPGDKVSEERFKSINEAYNVLSDETKRADYNRLKFSKKRYDSFIANSHSNKKKNKSSKFKDINFNSDTNKRTKFVSSSYNAQDVEAKLSIPLEKAYHGGRERIRLEDGRSLEVDMPSKMVNGQKIRLKNQGLSGGDLYLEILITPHIFFKLKNADIICKILLTPSEAILGEEITVPTIDGMVKITTPKSIQVGQKLRLANKGYFDELGQRGDQLLEMHVAIPSEISEGELFLYKQIRSKEEFNPRKYTT</sequence>
<dbReference type="InterPro" id="IPR001623">
    <property type="entry name" value="DnaJ_domain"/>
</dbReference>
<dbReference type="PRINTS" id="PR00625">
    <property type="entry name" value="JDOMAIN"/>
</dbReference>
<evidence type="ECO:0000313" key="4">
    <source>
        <dbReference type="Proteomes" id="UP000028922"/>
    </source>
</evidence>
<reference evidence="3 4" key="1">
    <citation type="submission" date="2014-08" db="EMBL/GenBank/DDBJ databases">
        <title>Comparative genomics reveals surprising divergence of two closely related strains of uncultivated UCYN-A cyanobacteria.</title>
        <authorList>
            <person name="Bombar D."/>
            <person name="Heller P."/>
            <person name="Sanchez-Baracaldo P."/>
            <person name="Carter B.J."/>
            <person name="Zert J.P."/>
        </authorList>
    </citation>
    <scope>NUCLEOTIDE SEQUENCE [LARGE SCALE GENOMIC DNA]</scope>
</reference>
<dbReference type="InterPro" id="IPR036869">
    <property type="entry name" value="J_dom_sf"/>
</dbReference>
<dbReference type="AlphaFoldDB" id="A0A086CHB8"/>
<dbReference type="GO" id="GO:0051082">
    <property type="term" value="F:unfolded protein binding"/>
    <property type="evidence" value="ECO:0007669"/>
    <property type="project" value="InterPro"/>
</dbReference>
<dbReference type="SUPFAM" id="SSF49493">
    <property type="entry name" value="HSP40/DnaJ peptide-binding domain"/>
    <property type="match status" value="2"/>
</dbReference>
<dbReference type="Proteomes" id="UP000028922">
    <property type="component" value="Unassembled WGS sequence"/>
</dbReference>
<comment type="caution">
    <text evidence="3">The sequence shown here is derived from an EMBL/GenBank/DDBJ whole genome shotgun (WGS) entry which is preliminary data.</text>
</comment>
<dbReference type="SUPFAM" id="SSF46565">
    <property type="entry name" value="Chaperone J-domain"/>
    <property type="match status" value="1"/>
</dbReference>
<dbReference type="PATRIC" id="fig|1527444.3.peg.436"/>
<evidence type="ECO:0000256" key="1">
    <source>
        <dbReference type="ARBA" id="ARBA00023186"/>
    </source>
</evidence>
<gene>
    <name evidence="3" type="ORF">ucyna2_00453</name>
</gene>
<evidence type="ECO:0000259" key="2">
    <source>
        <dbReference type="PROSITE" id="PS50076"/>
    </source>
</evidence>
<dbReference type="GO" id="GO:0042026">
    <property type="term" value="P:protein refolding"/>
    <property type="evidence" value="ECO:0007669"/>
    <property type="project" value="TreeGrafter"/>
</dbReference>
<accession>A0A086CHB8</accession>
<dbReference type="STRING" id="1527444.ucyna2_00453"/>
<keyword evidence="1" id="KW-0143">Chaperone</keyword>
<dbReference type="Pfam" id="PF00226">
    <property type="entry name" value="DnaJ"/>
    <property type="match status" value="1"/>
</dbReference>
<dbReference type="eggNOG" id="COG0484">
    <property type="taxonomic scope" value="Bacteria"/>
</dbReference>
<dbReference type="InterPro" id="IPR002939">
    <property type="entry name" value="DnaJ_C"/>
</dbReference>
<dbReference type="CDD" id="cd10747">
    <property type="entry name" value="DnaJ_C"/>
    <property type="match status" value="1"/>
</dbReference>
<dbReference type="GO" id="GO:0005737">
    <property type="term" value="C:cytoplasm"/>
    <property type="evidence" value="ECO:0007669"/>
    <property type="project" value="TreeGrafter"/>
</dbReference>
<proteinExistence type="predicted"/>
<dbReference type="CDD" id="cd06257">
    <property type="entry name" value="DnaJ"/>
    <property type="match status" value="1"/>
</dbReference>
<dbReference type="PANTHER" id="PTHR43096">
    <property type="entry name" value="DNAJ HOMOLOG 1, MITOCHONDRIAL-RELATED"/>
    <property type="match status" value="1"/>
</dbReference>
<dbReference type="PROSITE" id="PS50076">
    <property type="entry name" value="DNAJ_2"/>
    <property type="match status" value="1"/>
</dbReference>
<name>A0A086CHB8_9CHRO</name>